<evidence type="ECO:0000313" key="3">
    <source>
        <dbReference type="Proteomes" id="UP000182259"/>
    </source>
</evidence>
<dbReference type="EMBL" id="LT635765">
    <property type="protein sequence ID" value="SGZ51175.1"/>
    <property type="molecule type" value="Genomic_DNA"/>
</dbReference>
<gene>
    <name evidence="2" type="ORF">SAMEA4029009_CIC11G00000004162</name>
</gene>
<organism evidence="2 3">
    <name type="scientific">Sungouiella intermedia</name>
    <dbReference type="NCBI Taxonomy" id="45354"/>
    <lineage>
        <taxon>Eukaryota</taxon>
        <taxon>Fungi</taxon>
        <taxon>Dikarya</taxon>
        <taxon>Ascomycota</taxon>
        <taxon>Saccharomycotina</taxon>
        <taxon>Pichiomycetes</taxon>
        <taxon>Metschnikowiaceae</taxon>
        <taxon>Sungouiella</taxon>
    </lineage>
</organism>
<evidence type="ECO:0000256" key="1">
    <source>
        <dbReference type="SAM" id="MobiDB-lite"/>
    </source>
</evidence>
<feature type="compositionally biased region" description="Polar residues" evidence="1">
    <location>
        <begin position="123"/>
        <end position="155"/>
    </location>
</feature>
<feature type="region of interest" description="Disordered" evidence="1">
    <location>
        <begin position="112"/>
        <end position="155"/>
    </location>
</feature>
<sequence>MSYTATATRGIAPTSLNLNIFSHPPTRQHHASHHANHSANHQMDRRCAKTPTSLLTDDEDIFSLDMVTMDMDFDQAYSMYTLMQQKNALMGIEQLQAAQQMNMNNTFAYAGGHRGGQDVHGSESGSNVGASGLHHSQTRSQAELQSGEASANSASPLNEFCAPQMMSQPPYFGGAVTPPLQSIHHDTIQNDTTHNDIHDDSMDQFFSNTELNALEKFLDRLALLNSLDPLAMYNNNVEQPKMTSLMFDLHTMSAMEHRAVKRDIPDVVKKEITDVFKHPPQQSLRSFASPSQINTQLPTPVDSRQSSTTKRTYEDLLPPLSPLLKKKRKLNKPLLSLEQKRLNHSHSEQKRRLLCKEAYERCLRLITNVEDYKMTWFLRWPLHLPRRRVKESRSTRMACQTCRSTRPCVKLVKRLKRSAARTCSCVLCLMAIMGSDRFNSG</sequence>
<reference evidence="2 3" key="1">
    <citation type="submission" date="2016-10" db="EMBL/GenBank/DDBJ databases">
        <authorList>
            <person name="de Groot N.N."/>
        </authorList>
    </citation>
    <scope>NUCLEOTIDE SEQUENCE [LARGE SCALE GENOMIC DNA]</scope>
    <source>
        <strain evidence="2 3">PYCC 4715</strain>
    </source>
</reference>
<name>A0A1L0BI02_9ASCO</name>
<dbReference type="Proteomes" id="UP000182259">
    <property type="component" value="Chromosome II"/>
</dbReference>
<dbReference type="AlphaFoldDB" id="A0A1L0BI02"/>
<feature type="region of interest" description="Disordered" evidence="1">
    <location>
        <begin position="279"/>
        <end position="314"/>
    </location>
</feature>
<accession>A0A1L0BI02</accession>
<proteinExistence type="predicted"/>
<evidence type="ECO:0000313" key="2">
    <source>
        <dbReference type="EMBL" id="SGZ51175.1"/>
    </source>
</evidence>
<feature type="compositionally biased region" description="Polar residues" evidence="1">
    <location>
        <begin position="280"/>
        <end position="310"/>
    </location>
</feature>
<protein>
    <submittedName>
        <fullName evidence="2">CIC11C00000004162</fullName>
    </submittedName>
</protein>